<accession>A0A2G8SM61</accession>
<keyword evidence="1" id="KW-0378">Hydrolase</keyword>
<evidence type="ECO:0000259" key="3">
    <source>
        <dbReference type="Pfam" id="PF22666"/>
    </source>
</evidence>
<dbReference type="PANTHER" id="PTHR43730">
    <property type="entry name" value="BETA-MANNOSIDASE"/>
    <property type="match status" value="1"/>
</dbReference>
<keyword evidence="2" id="KW-0326">Glycosidase</keyword>
<dbReference type="Pfam" id="PF22666">
    <property type="entry name" value="Glyco_hydro_2_N2"/>
    <property type="match status" value="1"/>
</dbReference>
<dbReference type="Proteomes" id="UP000230002">
    <property type="component" value="Unassembled WGS sequence"/>
</dbReference>
<dbReference type="GO" id="GO:0004567">
    <property type="term" value="F:beta-mannosidase activity"/>
    <property type="evidence" value="ECO:0007669"/>
    <property type="project" value="TreeGrafter"/>
</dbReference>
<dbReference type="PANTHER" id="PTHR43730:SF1">
    <property type="entry name" value="BETA-MANNOSIDASE"/>
    <property type="match status" value="1"/>
</dbReference>
<gene>
    <name evidence="4" type="ORF">GSI_02628</name>
</gene>
<comment type="caution">
    <text evidence="4">The sequence shown here is derived from an EMBL/GenBank/DDBJ whole genome shotgun (WGS) entry which is preliminary data.</text>
</comment>
<dbReference type="InterPro" id="IPR054593">
    <property type="entry name" value="Beta-mannosidase-like_N2"/>
</dbReference>
<dbReference type="AlphaFoldDB" id="A0A2G8SM61"/>
<proteinExistence type="predicted"/>
<keyword evidence="5" id="KW-1185">Reference proteome</keyword>
<protein>
    <recommendedName>
        <fullName evidence="3">Beta-mannosidase-like galactose-binding domain-containing protein</fullName>
    </recommendedName>
</protein>
<dbReference type="EMBL" id="AYKW01000004">
    <property type="protein sequence ID" value="PIL34841.1"/>
    <property type="molecule type" value="Genomic_DNA"/>
</dbReference>
<reference evidence="4 5" key="1">
    <citation type="journal article" date="2015" name="Sci. Rep.">
        <title>Chromosome-level genome map provides insights into diverse defense mechanisms in the medicinal fungus Ganoderma sinense.</title>
        <authorList>
            <person name="Zhu Y."/>
            <person name="Xu J."/>
            <person name="Sun C."/>
            <person name="Zhou S."/>
            <person name="Xu H."/>
            <person name="Nelson D.R."/>
            <person name="Qian J."/>
            <person name="Song J."/>
            <person name="Luo H."/>
            <person name="Xiang L."/>
            <person name="Li Y."/>
            <person name="Xu Z."/>
            <person name="Ji A."/>
            <person name="Wang L."/>
            <person name="Lu S."/>
            <person name="Hayward A."/>
            <person name="Sun W."/>
            <person name="Li X."/>
            <person name="Schwartz D.C."/>
            <person name="Wang Y."/>
            <person name="Chen S."/>
        </authorList>
    </citation>
    <scope>NUCLEOTIDE SEQUENCE [LARGE SCALE GENOMIC DNA]</scope>
    <source>
        <strain evidence="4 5">ZZ0214-1</strain>
    </source>
</reference>
<dbReference type="OrthoDB" id="2866996at2759"/>
<sequence length="210" mass="23319">MTAVSTAISQGWAWKERDASIASVLDEVGSSWTDAVTFPSEIHVELLKAGRIPDPFKGSNEHEVQWIGEREWLYHTKFGVPEAERSWKSAELVFEGLDTLCDVYLNGKKVLHADNMFRTWSVSLSRDDLRDQDNLLLLHFTSAKKLAKELEAQYGRVRAGSTNLGDPISSGAELEPFRAVHREDEVVHGDEGVLAARTVGRSLGLALDSV</sequence>
<dbReference type="STRING" id="1077348.A0A2G8SM61"/>
<organism evidence="4 5">
    <name type="scientific">Ganoderma sinense ZZ0214-1</name>
    <dbReference type="NCBI Taxonomy" id="1077348"/>
    <lineage>
        <taxon>Eukaryota</taxon>
        <taxon>Fungi</taxon>
        <taxon>Dikarya</taxon>
        <taxon>Basidiomycota</taxon>
        <taxon>Agaricomycotina</taxon>
        <taxon>Agaricomycetes</taxon>
        <taxon>Polyporales</taxon>
        <taxon>Polyporaceae</taxon>
        <taxon>Ganoderma</taxon>
    </lineage>
</organism>
<dbReference type="Gene3D" id="2.60.120.260">
    <property type="entry name" value="Galactose-binding domain-like"/>
    <property type="match status" value="1"/>
</dbReference>
<feature type="domain" description="Beta-mannosidase-like galactose-binding" evidence="3">
    <location>
        <begin position="29"/>
        <end position="156"/>
    </location>
</feature>
<dbReference type="SUPFAM" id="SSF49785">
    <property type="entry name" value="Galactose-binding domain-like"/>
    <property type="match status" value="1"/>
</dbReference>
<evidence type="ECO:0000313" key="5">
    <source>
        <dbReference type="Proteomes" id="UP000230002"/>
    </source>
</evidence>
<dbReference type="InterPro" id="IPR008979">
    <property type="entry name" value="Galactose-bd-like_sf"/>
</dbReference>
<dbReference type="InterPro" id="IPR050887">
    <property type="entry name" value="Beta-mannosidase_GH2"/>
</dbReference>
<evidence type="ECO:0000313" key="4">
    <source>
        <dbReference type="EMBL" id="PIL34841.1"/>
    </source>
</evidence>
<dbReference type="GO" id="GO:0006516">
    <property type="term" value="P:glycoprotein catabolic process"/>
    <property type="evidence" value="ECO:0007669"/>
    <property type="project" value="TreeGrafter"/>
</dbReference>
<name>A0A2G8SM61_9APHY</name>
<evidence type="ECO:0000256" key="2">
    <source>
        <dbReference type="ARBA" id="ARBA00023295"/>
    </source>
</evidence>
<evidence type="ECO:0000256" key="1">
    <source>
        <dbReference type="ARBA" id="ARBA00022801"/>
    </source>
</evidence>